<accession>A0AC35U523</accession>
<proteinExistence type="predicted"/>
<dbReference type="WBParaSite" id="RSKR_0000754700.1">
    <property type="protein sequence ID" value="RSKR_0000754700.1"/>
    <property type="gene ID" value="RSKR_0000754700"/>
</dbReference>
<reference evidence="2" key="1">
    <citation type="submission" date="2016-11" db="UniProtKB">
        <authorList>
            <consortium name="WormBaseParasite"/>
        </authorList>
    </citation>
    <scope>IDENTIFICATION</scope>
    <source>
        <strain evidence="2">KR3021</strain>
    </source>
</reference>
<evidence type="ECO:0000313" key="2">
    <source>
        <dbReference type="WBParaSite" id="RSKR_0000754700.1"/>
    </source>
</evidence>
<sequence length="316" mass="37259">MNIKPSNALDKIKPAKFRIRPNRIIIKEKNNLGNGHYSTIYEGSYNTDNKQTWIKVACKVMNSKEEKSLQDQIMEVHRDIEVLKNLVHINIVKFYGVTFNQTNDYGYVFIIEFSDVGDMEKYFINARNRILVKEAKQWIMEVINGLTFLHKNNTIHRDLSAKNVLLFKEGSRKIAKLTDFGLSRRLNQDQYYHASSKTEVPINRITLNAMQTLKFSVYDDIWALGTLIYELFHINRIMYSDIANDDNYVENFRKHLKEGNRLIFTYERKNENYDKLFSIAESCWHDNRSERPTLSEILDRLKALNFGDDILEHLSQ</sequence>
<name>A0AC35U523_9BILA</name>
<dbReference type="Proteomes" id="UP000095286">
    <property type="component" value="Unplaced"/>
</dbReference>
<evidence type="ECO:0000313" key="1">
    <source>
        <dbReference type="Proteomes" id="UP000095286"/>
    </source>
</evidence>
<organism evidence="1 2">
    <name type="scientific">Rhabditophanes sp. KR3021</name>
    <dbReference type="NCBI Taxonomy" id="114890"/>
    <lineage>
        <taxon>Eukaryota</taxon>
        <taxon>Metazoa</taxon>
        <taxon>Ecdysozoa</taxon>
        <taxon>Nematoda</taxon>
        <taxon>Chromadorea</taxon>
        <taxon>Rhabditida</taxon>
        <taxon>Tylenchina</taxon>
        <taxon>Panagrolaimomorpha</taxon>
        <taxon>Strongyloidoidea</taxon>
        <taxon>Alloionematidae</taxon>
        <taxon>Rhabditophanes</taxon>
    </lineage>
</organism>
<protein>
    <submittedName>
        <fullName evidence="2">Non-specific protein-tyrosine kinase</fullName>
    </submittedName>
</protein>